<protein>
    <submittedName>
        <fullName evidence="2">Glycosyltransferase family 4 protein</fullName>
        <ecNumber evidence="2">2.4.-.-</ecNumber>
    </submittedName>
</protein>
<proteinExistence type="predicted"/>
<keyword evidence="3" id="KW-1185">Reference proteome</keyword>
<feature type="region of interest" description="Disordered" evidence="1">
    <location>
        <begin position="558"/>
        <end position="589"/>
    </location>
</feature>
<dbReference type="CDD" id="cd03801">
    <property type="entry name" value="GT4_PimA-like"/>
    <property type="match status" value="1"/>
</dbReference>
<dbReference type="Gene3D" id="3.40.50.2000">
    <property type="entry name" value="Glycogen Phosphorylase B"/>
    <property type="match status" value="2"/>
</dbReference>
<evidence type="ECO:0000256" key="1">
    <source>
        <dbReference type="SAM" id="MobiDB-lite"/>
    </source>
</evidence>
<accession>A0ABT7SJ82</accession>
<dbReference type="RefSeq" id="WP_289456318.1">
    <property type="nucleotide sequence ID" value="NZ_JAUCGQ010000002.1"/>
</dbReference>
<name>A0ABT7SJ82_9CELL</name>
<feature type="compositionally biased region" description="Low complexity" evidence="1">
    <location>
        <begin position="577"/>
        <end position="589"/>
    </location>
</feature>
<gene>
    <name evidence="2" type="ORF">QRT04_14930</name>
</gene>
<comment type="caution">
    <text evidence="2">The sequence shown here is derived from an EMBL/GenBank/DDBJ whole genome shotgun (WGS) entry which is preliminary data.</text>
</comment>
<dbReference type="EMBL" id="JAUCGQ010000002">
    <property type="protein sequence ID" value="MDM7856230.1"/>
    <property type="molecule type" value="Genomic_DNA"/>
</dbReference>
<evidence type="ECO:0000313" key="2">
    <source>
        <dbReference type="EMBL" id="MDM7856230.1"/>
    </source>
</evidence>
<dbReference type="SUPFAM" id="SSF53756">
    <property type="entry name" value="UDP-Glycosyltransferase/glycogen phosphorylase"/>
    <property type="match status" value="1"/>
</dbReference>
<dbReference type="Pfam" id="PF13692">
    <property type="entry name" value="Glyco_trans_1_4"/>
    <property type="match status" value="1"/>
</dbReference>
<keyword evidence="2" id="KW-0808">Transferase</keyword>
<dbReference type="EC" id="2.4.-.-" evidence="2"/>
<feature type="compositionally biased region" description="Low complexity" evidence="1">
    <location>
        <begin position="558"/>
        <end position="570"/>
    </location>
</feature>
<dbReference type="Proteomes" id="UP001529338">
    <property type="component" value="Unassembled WGS sequence"/>
</dbReference>
<dbReference type="GO" id="GO:0016757">
    <property type="term" value="F:glycosyltransferase activity"/>
    <property type="evidence" value="ECO:0007669"/>
    <property type="project" value="UniProtKB-KW"/>
</dbReference>
<sequence>MNGSTTAAENPAGYDVAYLTMYVGRRDSGIGFTDRFYLDALSRSALSTLVVGNALPPEYPGDGLAYTSSAAQHRTSGVRLHLVNGFGSYVTHQRTGWFPEHSGSHKVAILHEEPEAFDFYATDVWNRAHVRDVLMPAQDDFVFVSRRARDRWSDEAGLAPERTFVLPNTCAEEGRIAAELSGRERRSLRAELGMPADRFELAVVGTVQPLKAQLDVLAAVRQLRARRPDLPVHVSVVGRVRDAPYGAELERAVAAGLVDAVTLVGEVPKATALRHIAAADCLVLASRSESMPLVLLEAMLLGTPVVATRVGGVPEVLDDAQACLVEPADVEALAAGIERAADDSAWATGLADAARARYWAEFSNHRFRGRFDALLHELAARAGISAAPAPVAELDGVRLNVSEQSGRRVLDVAGEPRGDAVAVRATLAAWHAERPLDEVRWRTAGVGLATQLALAAPVARLGLEVTGATPESLVLERAAATPWVTRAEHLAYVGAAAHEAEYGRHVRMSRRRDRARADAELAAARRAAEATPRRGRVSLARLVRRRLARAVRRVRALRPSPVPRAAPAVATPASTHPGGEPASEAAAGR</sequence>
<dbReference type="PANTHER" id="PTHR12526">
    <property type="entry name" value="GLYCOSYLTRANSFERASE"/>
    <property type="match status" value="1"/>
</dbReference>
<organism evidence="2 3">
    <name type="scientific">Cellulomonas alba</name>
    <dbReference type="NCBI Taxonomy" id="3053467"/>
    <lineage>
        <taxon>Bacteria</taxon>
        <taxon>Bacillati</taxon>
        <taxon>Actinomycetota</taxon>
        <taxon>Actinomycetes</taxon>
        <taxon>Micrococcales</taxon>
        <taxon>Cellulomonadaceae</taxon>
        <taxon>Cellulomonas</taxon>
    </lineage>
</organism>
<evidence type="ECO:0000313" key="3">
    <source>
        <dbReference type="Proteomes" id="UP001529338"/>
    </source>
</evidence>
<reference evidence="2 3" key="1">
    <citation type="submission" date="2023-06" db="EMBL/GenBank/DDBJ databases">
        <title>Cellulomonas sp. MW4 Whole genome sequence.</title>
        <authorList>
            <person name="Park S."/>
        </authorList>
    </citation>
    <scope>NUCLEOTIDE SEQUENCE [LARGE SCALE GENOMIC DNA]</scope>
    <source>
        <strain evidence="2 3">MW4</strain>
    </source>
</reference>
<keyword evidence="2" id="KW-0328">Glycosyltransferase</keyword>